<protein>
    <submittedName>
        <fullName evidence="1">Uncharacterized protein</fullName>
    </submittedName>
</protein>
<dbReference type="EMBL" id="AP014938">
    <property type="protein sequence ID" value="BAS20472.1"/>
    <property type="molecule type" value="Genomic_DNA"/>
</dbReference>
<sequence>MSSERTQGLALVASLLFMHSNAVSLYPQMEVYESGAT</sequence>
<dbReference type="Proteomes" id="UP000066203">
    <property type="component" value="Chromosome"/>
</dbReference>
<organism evidence="1">
    <name type="scientific">Rothia mucilaginosa</name>
    <dbReference type="NCBI Taxonomy" id="43675"/>
    <lineage>
        <taxon>Bacteria</taxon>
        <taxon>Bacillati</taxon>
        <taxon>Actinomycetota</taxon>
        <taxon>Actinomycetes</taxon>
        <taxon>Micrococcales</taxon>
        <taxon>Micrococcaceae</taxon>
        <taxon>Rothia</taxon>
    </lineage>
</organism>
<name>A0A0K2S0X0_9MICC</name>
<dbReference type="AlphaFoldDB" id="A0A0K2S0X0"/>
<gene>
    <name evidence="1" type="ORF">RM6536_1225</name>
</gene>
<dbReference type="PATRIC" id="fig|43675.28.peg.1254"/>
<reference evidence="2" key="1">
    <citation type="submission" date="2015-08" db="EMBL/GenBank/DDBJ databases">
        <title>Complete genome sequence of Rothia mucilaginosa strain NUM-Rm6536.</title>
        <authorList>
            <person name="Nambu T."/>
        </authorList>
    </citation>
    <scope>NUCLEOTIDE SEQUENCE [LARGE SCALE GENOMIC DNA]</scope>
    <source>
        <strain evidence="2">NUM-Rm6536</strain>
    </source>
</reference>
<accession>A0A0K2S0X0</accession>
<evidence type="ECO:0000313" key="1">
    <source>
        <dbReference type="EMBL" id="BAS20472.1"/>
    </source>
</evidence>
<evidence type="ECO:0000313" key="2">
    <source>
        <dbReference type="Proteomes" id="UP000066203"/>
    </source>
</evidence>
<proteinExistence type="predicted"/>